<feature type="region of interest" description="Disordered" evidence="9">
    <location>
        <begin position="1"/>
        <end position="26"/>
    </location>
</feature>
<evidence type="ECO:0000259" key="11">
    <source>
        <dbReference type="Pfam" id="PF01545"/>
    </source>
</evidence>
<comment type="subcellular location">
    <subcellularLocation>
        <location evidence="1">Membrane</location>
        <topology evidence="1">Multi-pass membrane protein</topology>
    </subcellularLocation>
</comment>
<dbReference type="InterPro" id="IPR027469">
    <property type="entry name" value="Cation_efflux_TMD_sf"/>
</dbReference>
<evidence type="ECO:0000256" key="5">
    <source>
        <dbReference type="ARBA" id="ARBA00022906"/>
    </source>
</evidence>
<keyword evidence="5" id="KW-0864">Zinc transport</keyword>
<dbReference type="PANTHER" id="PTHR11562:SF17">
    <property type="entry name" value="RE54080P-RELATED"/>
    <property type="match status" value="1"/>
</dbReference>
<evidence type="ECO:0000256" key="4">
    <source>
        <dbReference type="ARBA" id="ARBA00022692"/>
    </source>
</evidence>
<evidence type="ECO:0000313" key="13">
    <source>
        <dbReference type="EMBL" id="KRW99793.1"/>
    </source>
</evidence>
<evidence type="ECO:0000256" key="6">
    <source>
        <dbReference type="ARBA" id="ARBA00022989"/>
    </source>
</evidence>
<dbReference type="Gene3D" id="1.20.1510.10">
    <property type="entry name" value="Cation efflux protein transmembrane domain"/>
    <property type="match status" value="2"/>
</dbReference>
<dbReference type="InterPro" id="IPR002524">
    <property type="entry name" value="Cation_efflux"/>
</dbReference>
<dbReference type="Proteomes" id="UP000054937">
    <property type="component" value="Unassembled WGS sequence"/>
</dbReference>
<evidence type="ECO:0000259" key="12">
    <source>
        <dbReference type="Pfam" id="PF16916"/>
    </source>
</evidence>
<gene>
    <name evidence="13" type="ORF">PPERSA_07870</name>
</gene>
<comment type="similarity">
    <text evidence="2">Belongs to the cation diffusion facilitator (CDF) transporter (TC 2.A.4) family. SLC30A subfamily.</text>
</comment>
<evidence type="ECO:0000256" key="7">
    <source>
        <dbReference type="ARBA" id="ARBA00023065"/>
    </source>
</evidence>
<evidence type="ECO:0000256" key="8">
    <source>
        <dbReference type="ARBA" id="ARBA00023136"/>
    </source>
</evidence>
<dbReference type="OrthoDB" id="9944568at2759"/>
<evidence type="ECO:0000313" key="14">
    <source>
        <dbReference type="Proteomes" id="UP000054937"/>
    </source>
</evidence>
<dbReference type="EMBL" id="LDAU01000204">
    <property type="protein sequence ID" value="KRW99793.1"/>
    <property type="molecule type" value="Genomic_DNA"/>
</dbReference>
<dbReference type="SUPFAM" id="SSF161111">
    <property type="entry name" value="Cation efflux protein transmembrane domain-like"/>
    <property type="match status" value="1"/>
</dbReference>
<dbReference type="PANTHER" id="PTHR11562">
    <property type="entry name" value="CATION EFFLUX PROTEIN/ ZINC TRANSPORTER"/>
    <property type="match status" value="1"/>
</dbReference>
<evidence type="ECO:0000256" key="2">
    <source>
        <dbReference type="ARBA" id="ARBA00008873"/>
    </source>
</evidence>
<dbReference type="GO" id="GO:0005385">
    <property type="term" value="F:zinc ion transmembrane transporter activity"/>
    <property type="evidence" value="ECO:0007669"/>
    <property type="project" value="TreeGrafter"/>
</dbReference>
<dbReference type="FunCoup" id="A0A0V0QCA8">
    <property type="interactions" value="1"/>
</dbReference>
<feature type="region of interest" description="Disordered" evidence="9">
    <location>
        <begin position="217"/>
        <end position="278"/>
    </location>
</feature>
<keyword evidence="8 10" id="KW-0472">Membrane</keyword>
<dbReference type="AlphaFoldDB" id="A0A0V0QCA8"/>
<keyword evidence="3" id="KW-0813">Transport</keyword>
<feature type="domain" description="Cation efflux protein cytoplasmic" evidence="12">
    <location>
        <begin position="503"/>
        <end position="569"/>
    </location>
</feature>
<evidence type="ECO:0000256" key="10">
    <source>
        <dbReference type="SAM" id="Phobius"/>
    </source>
</evidence>
<dbReference type="OMA" id="ECILILM"/>
<name>A0A0V0QCA8_PSEPJ</name>
<feature type="domain" description="Cation efflux protein transmembrane" evidence="11">
    <location>
        <begin position="86"/>
        <end position="206"/>
    </location>
</feature>
<feature type="transmembrane region" description="Helical" evidence="10">
    <location>
        <begin position="153"/>
        <end position="175"/>
    </location>
</feature>
<protein>
    <recommendedName>
        <fullName evidence="15">Cation efflux protein</fullName>
    </recommendedName>
</protein>
<feature type="transmembrane region" description="Helical" evidence="10">
    <location>
        <begin position="441"/>
        <end position="461"/>
    </location>
</feature>
<evidence type="ECO:0000256" key="9">
    <source>
        <dbReference type="SAM" id="MobiDB-lite"/>
    </source>
</evidence>
<feature type="compositionally biased region" description="Low complexity" evidence="9">
    <location>
        <begin position="247"/>
        <end position="271"/>
    </location>
</feature>
<dbReference type="Pfam" id="PF01545">
    <property type="entry name" value="Cation_efflux"/>
    <property type="match status" value="2"/>
</dbReference>
<evidence type="ECO:0000256" key="1">
    <source>
        <dbReference type="ARBA" id="ARBA00004141"/>
    </source>
</evidence>
<organism evidence="13 14">
    <name type="scientific">Pseudocohnilembus persalinus</name>
    <name type="common">Ciliate</name>
    <dbReference type="NCBI Taxonomy" id="266149"/>
    <lineage>
        <taxon>Eukaryota</taxon>
        <taxon>Sar</taxon>
        <taxon>Alveolata</taxon>
        <taxon>Ciliophora</taxon>
        <taxon>Intramacronucleata</taxon>
        <taxon>Oligohymenophorea</taxon>
        <taxon>Scuticociliatia</taxon>
        <taxon>Philasterida</taxon>
        <taxon>Pseudocohnilembidae</taxon>
        <taxon>Pseudocohnilembus</taxon>
    </lineage>
</organism>
<feature type="transmembrane region" description="Helical" evidence="10">
    <location>
        <begin position="187"/>
        <end position="207"/>
    </location>
</feature>
<evidence type="ECO:0008006" key="15">
    <source>
        <dbReference type="Google" id="ProtNLM"/>
    </source>
</evidence>
<keyword evidence="6 10" id="KW-1133">Transmembrane helix</keyword>
<accession>A0A0V0QCA8</accession>
<keyword evidence="4 10" id="KW-0812">Transmembrane</keyword>
<dbReference type="InParanoid" id="A0A0V0QCA8"/>
<proteinExistence type="inferred from homology"/>
<feature type="domain" description="Cation efflux protein transmembrane" evidence="11">
    <location>
        <begin position="424"/>
        <end position="496"/>
    </location>
</feature>
<comment type="caution">
    <text evidence="13">The sequence shown here is derived from an EMBL/GenBank/DDBJ whole genome shotgun (WGS) entry which is preliminary data.</text>
</comment>
<dbReference type="InterPro" id="IPR050681">
    <property type="entry name" value="CDF/SLC30A"/>
</dbReference>
<keyword evidence="14" id="KW-1185">Reference proteome</keyword>
<feature type="transmembrane region" description="Helical" evidence="10">
    <location>
        <begin position="112"/>
        <end position="133"/>
    </location>
</feature>
<dbReference type="InterPro" id="IPR058533">
    <property type="entry name" value="Cation_efflux_TM"/>
</dbReference>
<keyword evidence="5" id="KW-0862">Zinc</keyword>
<feature type="transmembrane region" description="Helical" evidence="10">
    <location>
        <begin position="467"/>
        <end position="488"/>
    </location>
</feature>
<sequence length="589" mass="67321">MSQQKNYTTNNYQPPQIYKQEDNKKTQKKIDTINKTNNYNEQKYYNDNYNDTINKIQTENHITNEEIQIYEVPNINKEKQKIAHILIIVACVSVLFCVCEIVGGYIAKSLAIMTDAAHILSDVSGFIISIVAIKLSQIQVNKRMSFGYHRAEILGALASVLVIWGLTIWLVIQAIDRVINPVKIEEITMLATACLGLLFNLIQFKLLHNPKFTLQTVGNHNHNHNHDHDHAHTQHSHQHNHQKQEKQQNNGKKNINSKQSSNNQNDIKNQDSFPKLDEQDVIKKSISTNSSIQENIEPLNKNDQKSKQIKKVINLNAEESQKLEKLMENNQNQGNIYQNTLNQQDLIEVFEDSKENLKLTLLSNEADQDIEIQIKNELNQQNDIESSYKNDINTNNNDDINKISSQENQIQNQNLILNNQNHNHDENYHNNLNLRSAMIHVIGDLLQSIGVIIAALIIFFGGQKCVIADPICTFLFSIIVLITTKNVIKECILILMEASPTSINVVGIENDLINLDGVQELHDLHVWAISPSKFSLSVHIRTNNPSKTLVEATKICKKHKIYHRTIQIENSNECQIYNSNLCKELSTCK</sequence>
<dbReference type="Pfam" id="PF16916">
    <property type="entry name" value="ZT_dimer"/>
    <property type="match status" value="1"/>
</dbReference>
<evidence type="ECO:0000256" key="3">
    <source>
        <dbReference type="ARBA" id="ARBA00022448"/>
    </source>
</evidence>
<reference evidence="13 14" key="1">
    <citation type="journal article" date="2015" name="Sci. Rep.">
        <title>Genome of the facultative scuticociliatosis pathogen Pseudocohnilembus persalinus provides insight into its virulence through horizontal gene transfer.</title>
        <authorList>
            <person name="Xiong J."/>
            <person name="Wang G."/>
            <person name="Cheng J."/>
            <person name="Tian M."/>
            <person name="Pan X."/>
            <person name="Warren A."/>
            <person name="Jiang C."/>
            <person name="Yuan D."/>
            <person name="Miao W."/>
        </authorList>
    </citation>
    <scope>NUCLEOTIDE SEQUENCE [LARGE SCALE GENOMIC DNA]</scope>
    <source>
        <strain evidence="13">36N120E</strain>
    </source>
</reference>
<feature type="transmembrane region" description="Helical" evidence="10">
    <location>
        <begin position="85"/>
        <end position="106"/>
    </location>
</feature>
<dbReference type="NCBIfam" id="TIGR01297">
    <property type="entry name" value="CDF"/>
    <property type="match status" value="2"/>
</dbReference>
<feature type="compositionally biased region" description="Polar residues" evidence="9">
    <location>
        <begin position="1"/>
        <end position="14"/>
    </location>
</feature>
<dbReference type="GO" id="GO:0005886">
    <property type="term" value="C:plasma membrane"/>
    <property type="evidence" value="ECO:0007669"/>
    <property type="project" value="TreeGrafter"/>
</dbReference>
<keyword evidence="7" id="KW-0406">Ion transport</keyword>
<dbReference type="InterPro" id="IPR027470">
    <property type="entry name" value="Cation_efflux_CTD"/>
</dbReference>